<accession>B9RZW6</accession>
<gene>
    <name evidence="3" type="ORF">RCOM_1002440</name>
</gene>
<feature type="region of interest" description="Disordered" evidence="1">
    <location>
        <begin position="1"/>
        <end position="121"/>
    </location>
</feature>
<dbReference type="GO" id="GO:0000812">
    <property type="term" value="C:Swr1 complex"/>
    <property type="evidence" value="ECO:0000318"/>
    <property type="project" value="GO_Central"/>
</dbReference>
<evidence type="ECO:0000313" key="3">
    <source>
        <dbReference type="EMBL" id="EEF43149.1"/>
    </source>
</evidence>
<dbReference type="Pfam" id="PF07572">
    <property type="entry name" value="BCNT"/>
    <property type="match status" value="1"/>
</dbReference>
<dbReference type="EMBL" id="EQ973835">
    <property type="protein sequence ID" value="EEF43149.1"/>
    <property type="molecule type" value="Genomic_DNA"/>
</dbReference>
<feature type="region of interest" description="Disordered" evidence="1">
    <location>
        <begin position="275"/>
        <end position="298"/>
    </location>
</feature>
<dbReference type="PROSITE" id="PS51279">
    <property type="entry name" value="BCNT_C"/>
    <property type="match status" value="1"/>
</dbReference>
<sequence>MQEVNPRMNSGSKPEGSDMDARVQALWEQMNKGLPNKSVKPVTKTSKSSTMSTTSQKANDNWMTYLGLAPKKRGYLEQGDQQKGASSSQNGAGNEDRGLSNKMLSKQSCSSSDRTSQKTSDNWMAYLGLATKKTESTGHYALQRDSDVQNATNDETRKLAAAALSAVKDSAVAAAGRGKVEAKVRDFAGQEIEVKKLVDAESKEARASSTSAVDAVLEQIKKKAKLSVLDKTKKDWGEFKEENRGLEDELDAYKKSSNQYLDKVSFLQRTDYREFERERDARLAQQARRRTDMREDDL</sequence>
<feature type="compositionally biased region" description="Polar residues" evidence="1">
    <location>
        <begin position="102"/>
        <end position="121"/>
    </location>
</feature>
<evidence type="ECO:0000259" key="2">
    <source>
        <dbReference type="PROSITE" id="PS51279"/>
    </source>
</evidence>
<feature type="compositionally biased region" description="Polar residues" evidence="1">
    <location>
        <begin position="79"/>
        <end position="92"/>
    </location>
</feature>
<dbReference type="STRING" id="3988.B9RZW6"/>
<evidence type="ECO:0000313" key="4">
    <source>
        <dbReference type="Proteomes" id="UP000008311"/>
    </source>
</evidence>
<protein>
    <submittedName>
        <fullName evidence="3">Craniofacial development protein, putative</fullName>
    </submittedName>
</protein>
<dbReference type="PANTHER" id="PTHR48407:SF1">
    <property type="entry name" value="CRANIOFACIAL DEVELOPMENT PROTEIN 1"/>
    <property type="match status" value="1"/>
</dbReference>
<keyword evidence="4" id="KW-1185">Reference proteome</keyword>
<organism evidence="3 4">
    <name type="scientific">Ricinus communis</name>
    <name type="common">Castor bean</name>
    <dbReference type="NCBI Taxonomy" id="3988"/>
    <lineage>
        <taxon>Eukaryota</taxon>
        <taxon>Viridiplantae</taxon>
        <taxon>Streptophyta</taxon>
        <taxon>Embryophyta</taxon>
        <taxon>Tracheophyta</taxon>
        <taxon>Spermatophyta</taxon>
        <taxon>Magnoliopsida</taxon>
        <taxon>eudicotyledons</taxon>
        <taxon>Gunneridae</taxon>
        <taxon>Pentapetalae</taxon>
        <taxon>rosids</taxon>
        <taxon>fabids</taxon>
        <taxon>Malpighiales</taxon>
        <taxon>Euphorbiaceae</taxon>
        <taxon>Acalyphoideae</taxon>
        <taxon>Acalypheae</taxon>
        <taxon>Ricinus</taxon>
    </lineage>
</organism>
<dbReference type="InParanoid" id="B9RZW6"/>
<name>B9RZW6_RICCO</name>
<dbReference type="GO" id="GO:0006338">
    <property type="term" value="P:chromatin remodeling"/>
    <property type="evidence" value="ECO:0000318"/>
    <property type="project" value="GO_Central"/>
</dbReference>
<dbReference type="InterPro" id="IPR011421">
    <property type="entry name" value="BCNT-C"/>
</dbReference>
<dbReference type="FunCoup" id="B9RZW6">
    <property type="interactions" value="1612"/>
</dbReference>
<feature type="domain" description="BCNT-C" evidence="2">
    <location>
        <begin position="207"/>
        <end position="288"/>
    </location>
</feature>
<evidence type="ECO:0000256" key="1">
    <source>
        <dbReference type="SAM" id="MobiDB-lite"/>
    </source>
</evidence>
<dbReference type="AlphaFoldDB" id="B9RZW6"/>
<reference evidence="4" key="1">
    <citation type="journal article" date="2010" name="Nat. Biotechnol.">
        <title>Draft genome sequence of the oilseed species Ricinus communis.</title>
        <authorList>
            <person name="Chan A.P."/>
            <person name="Crabtree J."/>
            <person name="Zhao Q."/>
            <person name="Lorenzi H."/>
            <person name="Orvis J."/>
            <person name="Puiu D."/>
            <person name="Melake-Berhan A."/>
            <person name="Jones K.M."/>
            <person name="Redman J."/>
            <person name="Chen G."/>
            <person name="Cahoon E.B."/>
            <person name="Gedil M."/>
            <person name="Stanke M."/>
            <person name="Haas B.J."/>
            <person name="Wortman J.R."/>
            <person name="Fraser-Liggett C.M."/>
            <person name="Ravel J."/>
            <person name="Rabinowicz P.D."/>
        </authorList>
    </citation>
    <scope>NUCLEOTIDE SEQUENCE [LARGE SCALE GENOMIC DNA]</scope>
    <source>
        <strain evidence="4">cv. Hale</strain>
    </source>
</reference>
<feature type="compositionally biased region" description="Basic and acidic residues" evidence="1">
    <location>
        <begin position="289"/>
        <end position="298"/>
    </location>
</feature>
<dbReference type="InterPro" id="IPR027124">
    <property type="entry name" value="Swc5/CFDP1/2"/>
</dbReference>
<dbReference type="Proteomes" id="UP000008311">
    <property type="component" value="Unassembled WGS sequence"/>
</dbReference>
<proteinExistence type="predicted"/>
<feature type="compositionally biased region" description="Low complexity" evidence="1">
    <location>
        <begin position="37"/>
        <end position="57"/>
    </location>
</feature>
<dbReference type="eggNOG" id="KOG4776">
    <property type="taxonomic scope" value="Eukaryota"/>
</dbReference>
<dbReference type="PANTHER" id="PTHR48407">
    <property type="entry name" value="CRANIOFACIAL DEVELOPMENT PROTEIN 1"/>
    <property type="match status" value="1"/>
</dbReference>